<accession>A0A4C1ZQ70</accession>
<sequence>MFFLNNEAFFPEPLVLSYSIEVRCLFSPVARVTSGLREQRELCVTRSTAFSALEHRFRLDGNSTGIEVENEVSLVVESGTVIRTEMKVRSKIRTEAGVDNEIVIETESETGVRSGVKY</sequence>
<dbReference type="EMBL" id="BGZK01002051">
    <property type="protein sequence ID" value="GBP90050.1"/>
    <property type="molecule type" value="Genomic_DNA"/>
</dbReference>
<name>A0A4C1ZQ70_EUMVA</name>
<evidence type="ECO:0000313" key="2">
    <source>
        <dbReference type="Proteomes" id="UP000299102"/>
    </source>
</evidence>
<evidence type="ECO:0000313" key="1">
    <source>
        <dbReference type="EMBL" id="GBP90050.1"/>
    </source>
</evidence>
<protein>
    <submittedName>
        <fullName evidence="1">Uncharacterized protein</fullName>
    </submittedName>
</protein>
<organism evidence="1 2">
    <name type="scientific">Eumeta variegata</name>
    <name type="common">Bagworm moth</name>
    <name type="synonym">Eumeta japonica</name>
    <dbReference type="NCBI Taxonomy" id="151549"/>
    <lineage>
        <taxon>Eukaryota</taxon>
        <taxon>Metazoa</taxon>
        <taxon>Ecdysozoa</taxon>
        <taxon>Arthropoda</taxon>
        <taxon>Hexapoda</taxon>
        <taxon>Insecta</taxon>
        <taxon>Pterygota</taxon>
        <taxon>Neoptera</taxon>
        <taxon>Endopterygota</taxon>
        <taxon>Lepidoptera</taxon>
        <taxon>Glossata</taxon>
        <taxon>Ditrysia</taxon>
        <taxon>Tineoidea</taxon>
        <taxon>Psychidae</taxon>
        <taxon>Oiketicinae</taxon>
        <taxon>Eumeta</taxon>
    </lineage>
</organism>
<gene>
    <name evidence="1" type="ORF">EVAR_68058_1</name>
</gene>
<proteinExistence type="predicted"/>
<comment type="caution">
    <text evidence="1">The sequence shown here is derived from an EMBL/GenBank/DDBJ whole genome shotgun (WGS) entry which is preliminary data.</text>
</comment>
<dbReference type="Proteomes" id="UP000299102">
    <property type="component" value="Unassembled WGS sequence"/>
</dbReference>
<keyword evidence="2" id="KW-1185">Reference proteome</keyword>
<reference evidence="1 2" key="1">
    <citation type="journal article" date="2019" name="Commun. Biol.">
        <title>The bagworm genome reveals a unique fibroin gene that provides high tensile strength.</title>
        <authorList>
            <person name="Kono N."/>
            <person name="Nakamura H."/>
            <person name="Ohtoshi R."/>
            <person name="Tomita M."/>
            <person name="Numata K."/>
            <person name="Arakawa K."/>
        </authorList>
    </citation>
    <scope>NUCLEOTIDE SEQUENCE [LARGE SCALE GENOMIC DNA]</scope>
</reference>
<dbReference type="AlphaFoldDB" id="A0A4C1ZQ70"/>